<dbReference type="SUPFAM" id="SSF52096">
    <property type="entry name" value="ClpP/crotonase"/>
    <property type="match status" value="1"/>
</dbReference>
<dbReference type="PANTHER" id="PTHR11941:SF54">
    <property type="entry name" value="ENOYL-COA HYDRATASE, MITOCHONDRIAL"/>
    <property type="match status" value="1"/>
</dbReference>
<dbReference type="Pfam" id="PF00378">
    <property type="entry name" value="ECH_1"/>
    <property type="match status" value="1"/>
</dbReference>
<reference evidence="1" key="1">
    <citation type="submission" date="2019-07" db="EMBL/GenBank/DDBJ databases">
        <title>Hyphodiscus hymeniophilus genome sequencing and assembly.</title>
        <authorList>
            <person name="Kramer G."/>
            <person name="Nodwell J."/>
        </authorList>
    </citation>
    <scope>NUCLEOTIDE SEQUENCE</scope>
    <source>
        <strain evidence="1">ATCC 34498</strain>
    </source>
</reference>
<dbReference type="Gene3D" id="3.90.226.10">
    <property type="entry name" value="2-enoyl-CoA Hydratase, Chain A, domain 1"/>
    <property type="match status" value="1"/>
</dbReference>
<dbReference type="PANTHER" id="PTHR11941">
    <property type="entry name" value="ENOYL-COA HYDRATASE-RELATED"/>
    <property type="match status" value="1"/>
</dbReference>
<evidence type="ECO:0000313" key="2">
    <source>
        <dbReference type="Proteomes" id="UP000785200"/>
    </source>
</evidence>
<dbReference type="Proteomes" id="UP000785200">
    <property type="component" value="Unassembled WGS sequence"/>
</dbReference>
<dbReference type="InterPro" id="IPR029045">
    <property type="entry name" value="ClpP/crotonase-like_dom_sf"/>
</dbReference>
<comment type="caution">
    <text evidence="1">The sequence shown here is derived from an EMBL/GenBank/DDBJ whole genome shotgun (WGS) entry which is preliminary data.</text>
</comment>
<dbReference type="AlphaFoldDB" id="A0A9P6VM42"/>
<gene>
    <name evidence="1" type="ORF">D0Z07_2283</name>
</gene>
<name>A0A9P6VM42_9HELO</name>
<evidence type="ECO:0008006" key="3">
    <source>
        <dbReference type="Google" id="ProtNLM"/>
    </source>
</evidence>
<proteinExistence type="predicted"/>
<accession>A0A9P6VM42</accession>
<organism evidence="1 2">
    <name type="scientific">Hyphodiscus hymeniophilus</name>
    <dbReference type="NCBI Taxonomy" id="353542"/>
    <lineage>
        <taxon>Eukaryota</taxon>
        <taxon>Fungi</taxon>
        <taxon>Dikarya</taxon>
        <taxon>Ascomycota</taxon>
        <taxon>Pezizomycotina</taxon>
        <taxon>Leotiomycetes</taxon>
        <taxon>Helotiales</taxon>
        <taxon>Hyphodiscaceae</taxon>
        <taxon>Hyphodiscus</taxon>
    </lineage>
</organism>
<sequence>MAEQYKSFRLSPINETSSAIRLTVSNPPINLVSVTFLQELYTFLTTLSSTADPPKVVVVSSDNPDFWIGHLDLHIASKDHPLPEGVNGGHALHHLGASTQLLGELSTIFIAEVNGLAVAGGNEFALNMDMRFAGPDARFGAVEVGGGLIHVGALQQLTRLIGAGRTAEYMLGATGVDAETAARIGWVNSAFVTAEELRSHVDTLAKRIATFPQDALKFTKLGIRENVAGIGSVGKDLERFKELLGKPDTQTSINRILELSKGEATEFELGLPDSIIQIWE</sequence>
<evidence type="ECO:0000313" key="1">
    <source>
        <dbReference type="EMBL" id="KAG0650841.1"/>
    </source>
</evidence>
<protein>
    <recommendedName>
        <fullName evidence="3">Enoyl-CoA hydratase</fullName>
    </recommendedName>
</protein>
<dbReference type="GO" id="GO:0003824">
    <property type="term" value="F:catalytic activity"/>
    <property type="evidence" value="ECO:0007669"/>
    <property type="project" value="UniProtKB-ARBA"/>
</dbReference>
<dbReference type="InterPro" id="IPR001753">
    <property type="entry name" value="Enoyl-CoA_hydra/iso"/>
</dbReference>
<dbReference type="EMBL" id="VNKQ01000005">
    <property type="protein sequence ID" value="KAG0650841.1"/>
    <property type="molecule type" value="Genomic_DNA"/>
</dbReference>
<dbReference type="GO" id="GO:0006635">
    <property type="term" value="P:fatty acid beta-oxidation"/>
    <property type="evidence" value="ECO:0007669"/>
    <property type="project" value="TreeGrafter"/>
</dbReference>
<keyword evidence="2" id="KW-1185">Reference proteome</keyword>
<dbReference type="CDD" id="cd06558">
    <property type="entry name" value="crotonase-like"/>
    <property type="match status" value="1"/>
</dbReference>
<dbReference type="OrthoDB" id="410701at2759"/>